<keyword evidence="8" id="KW-0472">Membrane</keyword>
<dbReference type="Pfam" id="PF00100">
    <property type="entry name" value="Zona_pellucida"/>
    <property type="match status" value="1"/>
</dbReference>
<dbReference type="PROSITE" id="PS00010">
    <property type="entry name" value="ASX_HYDROXYL"/>
    <property type="match status" value="1"/>
</dbReference>
<dbReference type="SMART" id="SM00241">
    <property type="entry name" value="ZP"/>
    <property type="match status" value="1"/>
</dbReference>
<dbReference type="GO" id="GO:0071944">
    <property type="term" value="C:cell periphery"/>
    <property type="evidence" value="ECO:0007669"/>
    <property type="project" value="UniProtKB-ARBA"/>
</dbReference>
<dbReference type="PANTHER" id="PTHR14002:SF43">
    <property type="entry name" value="DELTA-LIKE PROTEIN"/>
    <property type="match status" value="1"/>
</dbReference>
<feature type="domain" description="EGF-like" evidence="11">
    <location>
        <begin position="924"/>
        <end position="962"/>
    </location>
</feature>
<keyword evidence="3" id="KW-0677">Repeat</keyword>
<feature type="chain" id="PRO_5035463415" evidence="9">
    <location>
        <begin position="25"/>
        <end position="1197"/>
    </location>
</feature>
<feature type="region of interest" description="Disordered" evidence="7">
    <location>
        <begin position="1174"/>
        <end position="1197"/>
    </location>
</feature>
<feature type="domain" description="SRCR" evidence="12">
    <location>
        <begin position="302"/>
        <end position="447"/>
    </location>
</feature>
<sequence length="1197" mass="130452">MVGTSVTLRVLAVLVGIALPTAAAATTSSPWGPWTTSPPAEKPCGEFPWSPANATVDCDYSYYSSRYYRDYMSNTGLYGGLRGRCEVRCAPPLVSTGAPLLDPDGGGYFYCHTQNATWLGQEPQCQDRPCGPFPWQPTDATVDCDYGYTGNRSYYDYTTGTRFYPGGRCSVTCSNNQTVAGASYLHPDGGNYYYCHPGASTWLGIAPSCQEKPCGDFPWNTAEVTVDCDYDHRQTWTNPSLLYVRGRCRVSCLNASLLVGPPGDYDPYYSCSVSNASWTGTEPVCIGGFDSSSVAESEANRVRLVGGEFYGCVELYDDVTQQWGPVVGFSLNVYNPAYESRMAWADLVCRDVGFIGGLATNAFPTGGTSITPISEQFYTSYSRPNDTGPNFFLNTSSPVSAGGVQHLSDTVRRVVRGDCTDRSDCDYYLMCLACQKDKKVQGDLSCNSTAMSVSFRRDDLGRHVESSMHLRDPACTAVFNATHATFSTALDECGTTAAENGTTSKIVYTNDVFASLLQSSPDGADVITRTTEDRWTFNCHYVRDDSVAVGALFPVPPPSVVVLHGEGTFTFSMNLYRSDGFSRPYAQSDFPVEVCMNLYAQSDFPVEVCMNLYAQSDFPVEVCMNLYAQSDFPVEVCMNLYAQSDFPVEVCMNLYAQSDFPVEVCMNLYAQSDFPVEVCMNLYAQSDFPVEVCMNLYAQSDFPVEICMNPYAQSDFPVVVNDDVYFGISVEAAVSGLVLFVDNCKATPSSTPGDSIEYYIIQDGCHQDDTLQEFTTASATSAHYGISAFKFTNESLPFVYLHCDVMVCLENTPDSRCDEGCVSARRRRRTADDGVEERATLVQGPIVLVPDETPDACAESCDLHASCTPSAGRCVCEPGWVGDGVHCQGEYGDVCANLGGLETGSTARVSTEMCVRTWVGWRRDFDECTIVSCDVHQRCVNTPGSHVCECVPGYMEVDGSCQVVRAYHSTYRLLARSFSAALEDAGSREYIDLVAEVTSTLKSLYRRTSLSEDFIDVIILDFRPGSVLVDHVINIRATADFSPAMTSEEVRVLVEDANGTELDIDVDQIVITDYDECSDPEKTDCSPHAACLNTDGSFSCSCIMGYQDKSPDVASRPGRVCEWKGVSDSWVPAAAGAAAAAAVVIIAIATAKLLWRAKRKNRVKDVEGHDNMAFAQAATGPAEPASSAPYRNGESSF</sequence>
<evidence type="ECO:0000256" key="9">
    <source>
        <dbReference type="SAM" id="SignalP"/>
    </source>
</evidence>
<feature type="domain" description="EGF-like" evidence="11">
    <location>
        <begin position="1073"/>
        <end position="1112"/>
    </location>
</feature>
<dbReference type="InterPro" id="IPR042235">
    <property type="entry name" value="ZP-C_dom"/>
</dbReference>
<accession>A0A8K0EV50</accession>
<dbReference type="CDD" id="cd00054">
    <property type="entry name" value="EGF_CA"/>
    <property type="match status" value="2"/>
</dbReference>
<dbReference type="InterPro" id="IPR001190">
    <property type="entry name" value="SRCR"/>
</dbReference>
<dbReference type="InterPro" id="IPR001507">
    <property type="entry name" value="ZP_dom"/>
</dbReference>
<evidence type="ECO:0000256" key="1">
    <source>
        <dbReference type="ARBA" id="ARBA00022536"/>
    </source>
</evidence>
<dbReference type="OrthoDB" id="9903747at2759"/>
<dbReference type="InterPro" id="IPR018097">
    <property type="entry name" value="EGF_Ca-bd_CS"/>
</dbReference>
<dbReference type="EMBL" id="OV696690">
    <property type="protein sequence ID" value="CAH1264418.1"/>
    <property type="molecule type" value="Genomic_DNA"/>
</dbReference>
<dbReference type="FunFam" id="2.10.25.10:FF:000038">
    <property type="entry name" value="Fibrillin 2"/>
    <property type="match status" value="1"/>
</dbReference>
<dbReference type="InterPro" id="IPR000082">
    <property type="entry name" value="SEA_dom"/>
</dbReference>
<evidence type="ECO:0000256" key="7">
    <source>
        <dbReference type="SAM" id="MobiDB-lite"/>
    </source>
</evidence>
<keyword evidence="4 5" id="KW-1015">Disulfide bond</keyword>
<keyword evidence="8" id="KW-0812">Transmembrane</keyword>
<dbReference type="AlphaFoldDB" id="A0A8K0EV50"/>
<dbReference type="PROSITE" id="PS01187">
    <property type="entry name" value="EGF_CA"/>
    <property type="match status" value="1"/>
</dbReference>
<dbReference type="GO" id="GO:0005509">
    <property type="term" value="F:calcium ion binding"/>
    <property type="evidence" value="ECO:0007669"/>
    <property type="project" value="InterPro"/>
</dbReference>
<keyword evidence="15" id="KW-1185">Reference proteome</keyword>
<dbReference type="InterPro" id="IPR055355">
    <property type="entry name" value="ZP-C"/>
</dbReference>
<dbReference type="InterPro" id="IPR036364">
    <property type="entry name" value="SEA_dom_sf"/>
</dbReference>
<dbReference type="Gene3D" id="2.10.25.10">
    <property type="entry name" value="Laminin"/>
    <property type="match status" value="3"/>
</dbReference>
<evidence type="ECO:0000256" key="5">
    <source>
        <dbReference type="PROSITE-ProRule" id="PRU00076"/>
    </source>
</evidence>
<dbReference type="InterPro" id="IPR001881">
    <property type="entry name" value="EGF-like_Ca-bd_dom"/>
</dbReference>
<evidence type="ECO:0000256" key="3">
    <source>
        <dbReference type="ARBA" id="ARBA00022737"/>
    </source>
</evidence>
<dbReference type="SUPFAM" id="SSF57196">
    <property type="entry name" value="EGF/Laminin"/>
    <property type="match status" value="2"/>
</dbReference>
<feature type="signal peptide" evidence="9">
    <location>
        <begin position="1"/>
        <end position="24"/>
    </location>
</feature>
<evidence type="ECO:0000259" key="10">
    <source>
        <dbReference type="PROSITE" id="PS50024"/>
    </source>
</evidence>
<comment type="caution">
    <text evidence="6">Lacks conserved residue(s) required for the propagation of feature annotation.</text>
</comment>
<dbReference type="SMART" id="SM00181">
    <property type="entry name" value="EGF"/>
    <property type="match status" value="3"/>
</dbReference>
<dbReference type="Gene3D" id="3.30.70.960">
    <property type="entry name" value="SEA domain"/>
    <property type="match status" value="1"/>
</dbReference>
<keyword evidence="2 9" id="KW-0732">Signal</keyword>
<dbReference type="Proteomes" id="UP000838412">
    <property type="component" value="Chromosome 5"/>
</dbReference>
<dbReference type="PROSITE" id="PS50287">
    <property type="entry name" value="SRCR_2"/>
    <property type="match status" value="1"/>
</dbReference>
<dbReference type="InterPro" id="IPR000742">
    <property type="entry name" value="EGF"/>
</dbReference>
<keyword evidence="8" id="KW-1133">Transmembrane helix</keyword>
<name>A0A8K0EV50_BRALA</name>
<evidence type="ECO:0000256" key="6">
    <source>
        <dbReference type="PROSITE-ProRule" id="PRU00196"/>
    </source>
</evidence>
<organism evidence="14 15">
    <name type="scientific">Branchiostoma lanceolatum</name>
    <name type="common">Common lancelet</name>
    <name type="synonym">Amphioxus lanceolatum</name>
    <dbReference type="NCBI Taxonomy" id="7740"/>
    <lineage>
        <taxon>Eukaryota</taxon>
        <taxon>Metazoa</taxon>
        <taxon>Chordata</taxon>
        <taxon>Cephalochordata</taxon>
        <taxon>Leptocardii</taxon>
        <taxon>Amphioxiformes</taxon>
        <taxon>Branchiostomatidae</taxon>
        <taxon>Branchiostoma</taxon>
    </lineage>
</organism>
<dbReference type="Pfam" id="PF07645">
    <property type="entry name" value="EGF_CA"/>
    <property type="match status" value="2"/>
</dbReference>
<dbReference type="InterPro" id="IPR049883">
    <property type="entry name" value="NOTCH1_EGF-like"/>
</dbReference>
<dbReference type="SMART" id="SM00200">
    <property type="entry name" value="SEA"/>
    <property type="match status" value="1"/>
</dbReference>
<dbReference type="Gene3D" id="2.60.40.3210">
    <property type="entry name" value="Zona pellucida, ZP-N domain"/>
    <property type="match status" value="1"/>
</dbReference>
<dbReference type="InterPro" id="IPR000152">
    <property type="entry name" value="EGF-type_Asp/Asn_hydroxyl_site"/>
</dbReference>
<evidence type="ECO:0000256" key="2">
    <source>
        <dbReference type="ARBA" id="ARBA00022729"/>
    </source>
</evidence>
<feature type="disulfide bond" evidence="5">
    <location>
        <begin position="857"/>
        <end position="867"/>
    </location>
</feature>
<feature type="transmembrane region" description="Helical" evidence="8">
    <location>
        <begin position="1130"/>
        <end position="1155"/>
    </location>
</feature>
<gene>
    <name evidence="14" type="primary">OIT3</name>
    <name evidence="14" type="ORF">BLAG_LOCUS18795</name>
</gene>
<reference evidence="14" key="1">
    <citation type="submission" date="2022-01" db="EMBL/GenBank/DDBJ databases">
        <authorList>
            <person name="Braso-Vives M."/>
        </authorList>
    </citation>
    <scope>NUCLEOTIDE SEQUENCE</scope>
</reference>
<evidence type="ECO:0000256" key="4">
    <source>
        <dbReference type="ARBA" id="ARBA00023157"/>
    </source>
</evidence>
<dbReference type="SMART" id="SM00179">
    <property type="entry name" value="EGF_CA"/>
    <property type="match status" value="2"/>
</dbReference>
<dbReference type="Gene3D" id="2.60.40.4100">
    <property type="entry name" value="Zona pellucida, ZP-C domain"/>
    <property type="match status" value="1"/>
</dbReference>
<dbReference type="PROSITE" id="PS01186">
    <property type="entry name" value="EGF_2"/>
    <property type="match status" value="2"/>
</dbReference>
<keyword evidence="1 5" id="KW-0245">EGF-like domain</keyword>
<evidence type="ECO:0000259" key="13">
    <source>
        <dbReference type="PROSITE" id="PS51034"/>
    </source>
</evidence>
<protein>
    <submittedName>
        <fullName evidence="14">OIT3 protein</fullName>
    </submittedName>
</protein>
<proteinExistence type="predicted"/>
<feature type="domain" description="SEA" evidence="10">
    <location>
        <begin position="963"/>
        <end position="1076"/>
    </location>
</feature>
<evidence type="ECO:0000256" key="8">
    <source>
        <dbReference type="SAM" id="Phobius"/>
    </source>
</evidence>
<dbReference type="PANTHER" id="PTHR14002">
    <property type="entry name" value="ENDOGLIN/TGF-BETA RECEPTOR TYPE III"/>
    <property type="match status" value="1"/>
</dbReference>
<dbReference type="PROSITE" id="PS51034">
    <property type="entry name" value="ZP_2"/>
    <property type="match status" value="1"/>
</dbReference>
<dbReference type="SUPFAM" id="SSF82671">
    <property type="entry name" value="SEA domain"/>
    <property type="match status" value="1"/>
</dbReference>
<evidence type="ECO:0000259" key="12">
    <source>
        <dbReference type="PROSITE" id="PS50287"/>
    </source>
</evidence>
<dbReference type="PROSITE" id="PS50026">
    <property type="entry name" value="EGF_3"/>
    <property type="match status" value="3"/>
</dbReference>
<dbReference type="GO" id="GO:0016020">
    <property type="term" value="C:membrane"/>
    <property type="evidence" value="ECO:0007669"/>
    <property type="project" value="InterPro"/>
</dbReference>
<evidence type="ECO:0000259" key="11">
    <source>
        <dbReference type="PROSITE" id="PS50026"/>
    </source>
</evidence>
<evidence type="ECO:0000313" key="15">
    <source>
        <dbReference type="Proteomes" id="UP000838412"/>
    </source>
</evidence>
<feature type="domain" description="ZP" evidence="13">
    <location>
        <begin position="445"/>
        <end position="824"/>
    </location>
</feature>
<dbReference type="Pfam" id="PF01390">
    <property type="entry name" value="SEA"/>
    <property type="match status" value="1"/>
</dbReference>
<feature type="domain" description="EGF-like" evidence="11">
    <location>
        <begin position="853"/>
        <end position="888"/>
    </location>
</feature>
<evidence type="ECO:0000313" key="14">
    <source>
        <dbReference type="EMBL" id="CAH1264418.1"/>
    </source>
</evidence>
<dbReference type="PROSITE" id="PS50024">
    <property type="entry name" value="SEA"/>
    <property type="match status" value="1"/>
</dbReference>
<dbReference type="Pfam" id="PF23344">
    <property type="entry name" value="ZP-N"/>
    <property type="match status" value="1"/>
</dbReference>
<dbReference type="InterPro" id="IPR055356">
    <property type="entry name" value="ZP-N"/>
</dbReference>